<comment type="caution">
    <text evidence="1">The sequence shown here is derived from an EMBL/GenBank/DDBJ whole genome shotgun (WGS) entry which is preliminary data.</text>
</comment>
<evidence type="ECO:0000313" key="2">
    <source>
        <dbReference type="Proteomes" id="UP000789920"/>
    </source>
</evidence>
<name>A0ACA9SYK5_9GLOM</name>
<feature type="non-terminal residue" evidence="1">
    <location>
        <position position="1"/>
    </location>
</feature>
<feature type="non-terminal residue" evidence="1">
    <location>
        <position position="177"/>
    </location>
</feature>
<evidence type="ECO:0000313" key="1">
    <source>
        <dbReference type="EMBL" id="CAG8849169.1"/>
    </source>
</evidence>
<accession>A0ACA9SYK5</accession>
<sequence length="177" mass="19511">DEIKRKKDAGELSETEAAEKKKELVKKSAVSAKKQIESKLTEGHQKLAVDEAELAAQLAPYNTIEEKLNSLAEAEEVATFENDLLVVIDQKKKDKLDNIANEAIAEIKKEIDGDQNVELGVNEDFENVIKGLVDPDEIESLKSKIVKLVREQKLSQSLEGTNTSSDGKNPNSPSLLK</sequence>
<keyword evidence="2" id="KW-1185">Reference proteome</keyword>
<dbReference type="Proteomes" id="UP000789920">
    <property type="component" value="Unassembled WGS sequence"/>
</dbReference>
<reference evidence="1" key="1">
    <citation type="submission" date="2021-06" db="EMBL/GenBank/DDBJ databases">
        <authorList>
            <person name="Kallberg Y."/>
            <person name="Tangrot J."/>
            <person name="Rosling A."/>
        </authorList>
    </citation>
    <scope>NUCLEOTIDE SEQUENCE</scope>
    <source>
        <strain evidence="1">MA461A</strain>
    </source>
</reference>
<dbReference type="EMBL" id="CAJVQC010164166">
    <property type="protein sequence ID" value="CAG8849169.1"/>
    <property type="molecule type" value="Genomic_DNA"/>
</dbReference>
<proteinExistence type="predicted"/>
<organism evidence="1 2">
    <name type="scientific">Racocetra persica</name>
    <dbReference type="NCBI Taxonomy" id="160502"/>
    <lineage>
        <taxon>Eukaryota</taxon>
        <taxon>Fungi</taxon>
        <taxon>Fungi incertae sedis</taxon>
        <taxon>Mucoromycota</taxon>
        <taxon>Glomeromycotina</taxon>
        <taxon>Glomeromycetes</taxon>
        <taxon>Diversisporales</taxon>
        <taxon>Gigasporaceae</taxon>
        <taxon>Racocetra</taxon>
    </lineage>
</organism>
<protein>
    <submittedName>
        <fullName evidence="1">29028_t:CDS:1</fullName>
    </submittedName>
</protein>
<gene>
    <name evidence="1" type="ORF">RPERSI_LOCUS35471</name>
</gene>